<name>A0A5J6L107_9MICO</name>
<evidence type="ECO:0000256" key="1">
    <source>
        <dbReference type="SAM" id="MobiDB-lite"/>
    </source>
</evidence>
<evidence type="ECO:0000313" key="3">
    <source>
        <dbReference type="Proteomes" id="UP000325516"/>
    </source>
</evidence>
<organism evidence="2 3">
    <name type="scientific">Microbacterium lushaniae</name>
    <dbReference type="NCBI Taxonomy" id="2614639"/>
    <lineage>
        <taxon>Bacteria</taxon>
        <taxon>Bacillati</taxon>
        <taxon>Actinomycetota</taxon>
        <taxon>Actinomycetes</taxon>
        <taxon>Micrococcales</taxon>
        <taxon>Microbacteriaceae</taxon>
        <taxon>Microbacterium</taxon>
    </lineage>
</organism>
<feature type="compositionally biased region" description="Low complexity" evidence="1">
    <location>
        <begin position="54"/>
        <end position="70"/>
    </location>
</feature>
<protein>
    <submittedName>
        <fullName evidence="2">Uncharacterized protein</fullName>
    </submittedName>
</protein>
<sequence>MSRGTHMGASSARRPLGLRRRWYGGGVAALLTAVLVFTGFGSPAMAAVAPPADSAESAASVPPEQDAAPAPDAPPAPEEPAPSPAPTPDPAPPATEAPVPPPVEEPAAPTAEPVPPQDGATPTPTAAPTPVESEPTDEPADVGVLAVPAPGATTSVITVKVGSDRTGITGVTNLAGVVLLLNEGGAGGPNGTRPDGVAGTADGWAKCTSDAAGDCSFIVPETGLGLFNIPQANRDDRYWVVQASVPDGYYANPSLRTGPGSGGGTATAYQFRTGTQLRAGNVYSSQNASDFMLSSGSQATASGGSGSSRAPMQRSMCPAASTSR</sequence>
<gene>
    <name evidence="2" type="ORF">F6J85_02500</name>
</gene>
<dbReference type="Proteomes" id="UP000325516">
    <property type="component" value="Chromosome"/>
</dbReference>
<dbReference type="KEGG" id="mlz:F6J85_02500"/>
<dbReference type="EMBL" id="CP044232">
    <property type="protein sequence ID" value="QEW02076.1"/>
    <property type="molecule type" value="Genomic_DNA"/>
</dbReference>
<dbReference type="RefSeq" id="WP_150923702.1">
    <property type="nucleotide sequence ID" value="NZ_CP044232.1"/>
</dbReference>
<feature type="compositionally biased region" description="Pro residues" evidence="1">
    <location>
        <begin position="71"/>
        <end position="104"/>
    </location>
</feature>
<feature type="region of interest" description="Disordered" evidence="1">
    <location>
        <begin position="54"/>
        <end position="144"/>
    </location>
</feature>
<proteinExistence type="predicted"/>
<keyword evidence="3" id="KW-1185">Reference proteome</keyword>
<reference evidence="3" key="1">
    <citation type="submission" date="2019-09" db="EMBL/GenBank/DDBJ databases">
        <title>Mumia zhuanghuii sp. nov. isolated from the intestinal contents of plateau pika (Ochotona curzoniae) in the Qinghai-Tibet plateau of China.</title>
        <authorList>
            <person name="Tian Z."/>
        </authorList>
    </citation>
    <scope>NUCLEOTIDE SEQUENCE [LARGE SCALE GENOMIC DNA]</scope>
    <source>
        <strain evidence="3">L-031</strain>
    </source>
</reference>
<feature type="compositionally biased region" description="Low complexity" evidence="1">
    <location>
        <begin position="120"/>
        <end position="130"/>
    </location>
</feature>
<feature type="region of interest" description="Disordered" evidence="1">
    <location>
        <begin position="294"/>
        <end position="324"/>
    </location>
</feature>
<evidence type="ECO:0000313" key="2">
    <source>
        <dbReference type="EMBL" id="QEW02076.1"/>
    </source>
</evidence>
<dbReference type="AlphaFoldDB" id="A0A5J6L107"/>
<accession>A0A5J6L107</accession>